<comment type="caution">
    <text evidence="2">The sequence shown here is derived from an EMBL/GenBank/DDBJ whole genome shotgun (WGS) entry which is preliminary data.</text>
</comment>
<accession>A0A6I2RG00</accession>
<dbReference type="Proteomes" id="UP000429811">
    <property type="component" value="Unassembled WGS sequence"/>
</dbReference>
<reference evidence="2 3" key="1">
    <citation type="journal article" date="2019" name="Nat. Med.">
        <title>A library of human gut bacterial isolates paired with longitudinal multiomics data enables mechanistic microbiome research.</title>
        <authorList>
            <person name="Poyet M."/>
            <person name="Groussin M."/>
            <person name="Gibbons S.M."/>
            <person name="Avila-Pacheco J."/>
            <person name="Jiang X."/>
            <person name="Kearney S.M."/>
            <person name="Perrotta A.R."/>
            <person name="Berdy B."/>
            <person name="Zhao S."/>
            <person name="Lieberman T.D."/>
            <person name="Swanson P.K."/>
            <person name="Smith M."/>
            <person name="Roesemann S."/>
            <person name="Alexander J.E."/>
            <person name="Rich S.A."/>
            <person name="Livny J."/>
            <person name="Vlamakis H."/>
            <person name="Clish C."/>
            <person name="Bullock K."/>
            <person name="Deik A."/>
            <person name="Scott J."/>
            <person name="Pierce K.A."/>
            <person name="Xavier R.J."/>
            <person name="Alm E.J."/>
        </authorList>
    </citation>
    <scope>NUCLEOTIDE SEQUENCE [LARGE SCALE GENOMIC DNA]</scope>
    <source>
        <strain evidence="2 3">BIOML-A5</strain>
    </source>
</reference>
<reference evidence="1" key="2">
    <citation type="submission" date="2023-01" db="EMBL/GenBank/DDBJ databases">
        <title>Human gut microbiome strain richness.</title>
        <authorList>
            <person name="Chen-Liaw A."/>
        </authorList>
    </citation>
    <scope>NUCLEOTIDE SEQUENCE</scope>
    <source>
        <strain evidence="1">1001287st1_F4_1001285I_161205</strain>
    </source>
</reference>
<evidence type="ECO:0000313" key="1">
    <source>
        <dbReference type="EMBL" id="MDB7932288.1"/>
    </source>
</evidence>
<organism evidence="2 3">
    <name type="scientific">Flavonifractor plautii</name>
    <name type="common">Fusobacterium plautii</name>
    <dbReference type="NCBI Taxonomy" id="292800"/>
    <lineage>
        <taxon>Bacteria</taxon>
        <taxon>Bacillati</taxon>
        <taxon>Bacillota</taxon>
        <taxon>Clostridia</taxon>
        <taxon>Eubacteriales</taxon>
        <taxon>Oscillospiraceae</taxon>
        <taxon>Flavonifractor</taxon>
    </lineage>
</organism>
<dbReference type="RefSeq" id="WP_131971170.1">
    <property type="nucleotide sequence ID" value="NZ_BAABXT010000001.1"/>
</dbReference>
<protein>
    <submittedName>
        <fullName evidence="2">DUF932 domain-containing protein</fullName>
    </submittedName>
</protein>
<evidence type="ECO:0000313" key="3">
    <source>
        <dbReference type="Proteomes" id="UP000429811"/>
    </source>
</evidence>
<evidence type="ECO:0000313" key="2">
    <source>
        <dbReference type="EMBL" id="MSB48510.1"/>
    </source>
</evidence>
<dbReference type="Pfam" id="PF06067">
    <property type="entry name" value="DUF932"/>
    <property type="match status" value="1"/>
</dbReference>
<proteinExistence type="predicted"/>
<dbReference type="EMBL" id="WKPO01000008">
    <property type="protein sequence ID" value="MSB48510.1"/>
    <property type="molecule type" value="Genomic_DNA"/>
</dbReference>
<gene>
    <name evidence="2" type="ORF">GKE90_07315</name>
    <name evidence="1" type="ORF">PNE06_04295</name>
</gene>
<dbReference type="AlphaFoldDB" id="A0A6I2RG00"/>
<sequence>MKAGRTIEAMLQELARQSAAKEDYLVNTSCLVMETDGSVPTLRMAGREEVQLSPLGIRPTAHQQIGTYLGIPAKYYGKMLAEDTELLAYNVNRWFQRNPEQRMLRTIDGHARAFLSNRYRRIENLDIARFTLPRLAELDGARVESCEVTEDRMYIKVVNPRLQAEVVPGDVVQAGVIISNSETGQGAVWVKPLVYRLVCSNGMVVDDAKLGRYHVGRAADSEEDVSIFSEETKLVDDVAFIKKLQDTVDAAVEKARFLQVVDKMRNSAGIKLDIKHIPDVVKLTGASFHIIEEECEGVLQHLIEGGSMTLYGLANAVTRFSQDVESYDRATKLEEIGYKVLTMPASLQARITQPFSLPAAA</sequence>
<dbReference type="InterPro" id="IPR026325">
    <property type="entry name" value="DUF932"/>
</dbReference>
<name>A0A6I2RG00_FLAPL</name>
<dbReference type="EMBL" id="JAQLWV010000004">
    <property type="protein sequence ID" value="MDB7932288.1"/>
    <property type="molecule type" value="Genomic_DNA"/>
</dbReference>
<dbReference type="Proteomes" id="UP001211173">
    <property type="component" value="Unassembled WGS sequence"/>
</dbReference>